<dbReference type="GO" id="GO:0005886">
    <property type="term" value="C:plasma membrane"/>
    <property type="evidence" value="ECO:0007669"/>
    <property type="project" value="UniProtKB-SubCell"/>
</dbReference>
<gene>
    <name evidence="15" type="ORF">BC008_31725</name>
    <name evidence="16" type="ORF">BC008_33400</name>
</gene>
<feature type="compositionally biased region" description="Polar residues" evidence="12">
    <location>
        <begin position="178"/>
        <end position="187"/>
    </location>
</feature>
<feature type="transmembrane region" description="Helical" evidence="13">
    <location>
        <begin position="759"/>
        <end position="777"/>
    </location>
</feature>
<dbReference type="Pfam" id="PF14559">
    <property type="entry name" value="TPR_19"/>
    <property type="match status" value="1"/>
</dbReference>
<evidence type="ECO:0000313" key="15">
    <source>
        <dbReference type="EMBL" id="KST67963.1"/>
    </source>
</evidence>
<evidence type="ECO:0000313" key="17">
    <source>
        <dbReference type="Proteomes" id="UP000053372"/>
    </source>
</evidence>
<feature type="transmembrane region" description="Helical" evidence="13">
    <location>
        <begin position="623"/>
        <end position="640"/>
    </location>
</feature>
<dbReference type="Gene3D" id="3.30.2010.10">
    <property type="entry name" value="Metalloproteases ('zincins'), catalytic domain"/>
    <property type="match status" value="1"/>
</dbReference>
<keyword evidence="11 13" id="KW-0472">Membrane</keyword>
<evidence type="ECO:0000256" key="8">
    <source>
        <dbReference type="ARBA" id="ARBA00022833"/>
    </source>
</evidence>
<accession>A0A0V7ZUS9</accession>
<comment type="caution">
    <text evidence="16">The sequence shown here is derived from an EMBL/GenBank/DDBJ whole genome shotgun (WGS) entry which is preliminary data.</text>
</comment>
<keyword evidence="9 13" id="KW-1133">Transmembrane helix</keyword>
<evidence type="ECO:0000256" key="4">
    <source>
        <dbReference type="ARBA" id="ARBA00022670"/>
    </source>
</evidence>
<evidence type="ECO:0000256" key="6">
    <source>
        <dbReference type="ARBA" id="ARBA00022723"/>
    </source>
</evidence>
<keyword evidence="4 16" id="KW-0645">Protease</keyword>
<evidence type="ECO:0000256" key="12">
    <source>
        <dbReference type="SAM" id="MobiDB-lite"/>
    </source>
</evidence>
<evidence type="ECO:0000313" key="16">
    <source>
        <dbReference type="EMBL" id="KST68412.1"/>
    </source>
</evidence>
<dbReference type="EMBL" id="LMTZ01000083">
    <property type="protein sequence ID" value="KST67963.1"/>
    <property type="molecule type" value="Genomic_DNA"/>
</dbReference>
<keyword evidence="10" id="KW-0482">Metalloprotease</keyword>
<keyword evidence="6" id="KW-0479">Metal-binding</keyword>
<dbReference type="PANTHER" id="PTHR43221">
    <property type="entry name" value="PROTEASE HTPX"/>
    <property type="match status" value="1"/>
</dbReference>
<keyword evidence="8" id="KW-0862">Zinc</keyword>
<protein>
    <submittedName>
        <fullName evidence="16">Zn-dependent protease with chaperone function</fullName>
    </submittedName>
</protein>
<evidence type="ECO:0000256" key="10">
    <source>
        <dbReference type="ARBA" id="ARBA00023049"/>
    </source>
</evidence>
<dbReference type="GO" id="GO:0006508">
    <property type="term" value="P:proteolysis"/>
    <property type="evidence" value="ECO:0007669"/>
    <property type="project" value="UniProtKB-KW"/>
</dbReference>
<evidence type="ECO:0000256" key="2">
    <source>
        <dbReference type="ARBA" id="ARBA00004651"/>
    </source>
</evidence>
<evidence type="ECO:0000256" key="7">
    <source>
        <dbReference type="ARBA" id="ARBA00022801"/>
    </source>
</evidence>
<evidence type="ECO:0000256" key="9">
    <source>
        <dbReference type="ARBA" id="ARBA00022989"/>
    </source>
</evidence>
<comment type="cofactor">
    <cofactor evidence="1">
        <name>Zn(2+)</name>
        <dbReference type="ChEBI" id="CHEBI:29105"/>
    </cofactor>
</comment>
<dbReference type="InterPro" id="IPR011990">
    <property type="entry name" value="TPR-like_helical_dom_sf"/>
</dbReference>
<keyword evidence="17" id="KW-1185">Reference proteome</keyword>
<dbReference type="GO" id="GO:0004222">
    <property type="term" value="F:metalloendopeptidase activity"/>
    <property type="evidence" value="ECO:0007669"/>
    <property type="project" value="InterPro"/>
</dbReference>
<dbReference type="GO" id="GO:0046872">
    <property type="term" value="F:metal ion binding"/>
    <property type="evidence" value="ECO:0007669"/>
    <property type="project" value="UniProtKB-KW"/>
</dbReference>
<evidence type="ECO:0000256" key="3">
    <source>
        <dbReference type="ARBA" id="ARBA00022475"/>
    </source>
</evidence>
<dbReference type="Gene3D" id="1.25.40.10">
    <property type="entry name" value="Tetratricopeptide repeat domain"/>
    <property type="match status" value="1"/>
</dbReference>
<feature type="transmembrane region" description="Helical" evidence="13">
    <location>
        <begin position="271"/>
        <end position="293"/>
    </location>
</feature>
<feature type="region of interest" description="Disordered" evidence="12">
    <location>
        <begin position="168"/>
        <end position="196"/>
    </location>
</feature>
<evidence type="ECO:0000259" key="14">
    <source>
        <dbReference type="Pfam" id="PF01435"/>
    </source>
</evidence>
<feature type="transmembrane region" description="Helical" evidence="13">
    <location>
        <begin position="389"/>
        <end position="409"/>
    </location>
</feature>
<name>A0A0V7ZUS9_9CYAN</name>
<organism evidence="16 17">
    <name type="scientific">Mastigocoleus testarum BC008</name>
    <dbReference type="NCBI Taxonomy" id="371196"/>
    <lineage>
        <taxon>Bacteria</taxon>
        <taxon>Bacillati</taxon>
        <taxon>Cyanobacteriota</taxon>
        <taxon>Cyanophyceae</taxon>
        <taxon>Nostocales</taxon>
        <taxon>Hapalosiphonaceae</taxon>
        <taxon>Mastigocoleus</taxon>
    </lineage>
</organism>
<keyword evidence="7" id="KW-0378">Hydrolase</keyword>
<dbReference type="OrthoDB" id="15218at2"/>
<dbReference type="Pfam" id="PF01435">
    <property type="entry name" value="Peptidase_M48"/>
    <property type="match status" value="1"/>
</dbReference>
<comment type="subcellular location">
    <subcellularLocation>
        <location evidence="2">Cell membrane</location>
        <topology evidence="2">Multi-pass membrane protein</topology>
    </subcellularLocation>
</comment>
<evidence type="ECO:0000256" key="1">
    <source>
        <dbReference type="ARBA" id="ARBA00001947"/>
    </source>
</evidence>
<evidence type="ECO:0000256" key="5">
    <source>
        <dbReference type="ARBA" id="ARBA00022692"/>
    </source>
</evidence>
<dbReference type="PANTHER" id="PTHR43221:SF1">
    <property type="entry name" value="PROTEASE HTPX"/>
    <property type="match status" value="1"/>
</dbReference>
<dbReference type="RefSeq" id="WP_027843060.1">
    <property type="nucleotide sequence ID" value="NZ_LMTZ01000066.1"/>
</dbReference>
<dbReference type="SUPFAM" id="SSF48452">
    <property type="entry name" value="TPR-like"/>
    <property type="match status" value="1"/>
</dbReference>
<reference evidence="16 17" key="1">
    <citation type="journal article" date="2015" name="Genome Announc.">
        <title>Draft Genome of the Euendolithic (true boring) Cyanobacterium Mastigocoleus testarum strain BC008.</title>
        <authorList>
            <person name="Guida B.S."/>
            <person name="Garcia-Pichel F."/>
        </authorList>
    </citation>
    <scope>NUCLEOTIDE SEQUENCE [LARGE SCALE GENOMIC DNA]</scope>
    <source>
        <strain evidence="16 17">BC008</strain>
    </source>
</reference>
<feature type="transmembrane region" description="Helical" evidence="13">
    <location>
        <begin position="424"/>
        <end position="447"/>
    </location>
</feature>
<keyword evidence="5 13" id="KW-0812">Transmembrane</keyword>
<keyword evidence="3" id="KW-1003">Cell membrane</keyword>
<feature type="domain" description="Peptidase M48" evidence="14">
    <location>
        <begin position="330"/>
        <end position="552"/>
    </location>
</feature>
<evidence type="ECO:0000256" key="13">
    <source>
        <dbReference type="SAM" id="Phobius"/>
    </source>
</evidence>
<sequence length="779" mass="88551">MPSHSELSLQSGLNALKQGDYQAAITILDGFISQSTNYSDVLQATIGLAVAYSRTGEVSTAISLCEDLRESDNQEVREWANLSLKKLRAKRSKEQLTSKNQAENIPEATGFIPFDNSASASNLLEENLSSSRLVTQDTSNVVEVPDSESSQDIFHTDKSLRQQHKINHQTRENKPEDNQTNNEQESTVAFEETKSSNELSVRGVTVHWRKAPKAKMWQPLPKPKLLLLRVVMVLTSVALFWTMRFLLVLLMESVNYLLNWLPFVESLQFLYYDPIYFLLAVVIVLAIASPWLLDILLSKFYPQQTLQKEQLNRYSPAANRLLIRYCQQRGWKLPPLFVLQESAPFAYSYGHLPRTARIVVTQGLLDQLENDEIAAVYGMELGHITYGDVGLTSLYLLVTLPIYGLYQIISGWGDWLPNKIGRSFLGVFANFFYCIWYVLTGTSLWFSQLRHYYSDRRAAEITGHPNAAIRALLKMAIGIAGDIEKQEKTSYLLESLNLLLPLGHKQSLSLGSTAPHIALESYLMWEYLNPYRWWFAANSSHPLTGHRIQRLCQIARQWRLETELSIEKQQPLQIRHQSFFIGMAPWWGIPLGLVLGFGIWLVWQIAYTVEVLNLKWIYDDWNFLLGCILIGFSIGTLVRINQFFPEIKPNSAQTNENFIDVLNNPASLPIDSNAVLLAGKLLGRCGTSNYLGQDLILQTNRGLLRLHHISWLGQGVNPQDFIGRQVIVRGWLRRGATPWVDIQILKTQSGKKINGLHPIWSMIFAFIFTALGAYIFLKG</sequence>
<feature type="transmembrane region" description="Helical" evidence="13">
    <location>
        <begin position="226"/>
        <end position="251"/>
    </location>
</feature>
<dbReference type="InterPro" id="IPR050083">
    <property type="entry name" value="HtpX_protease"/>
</dbReference>
<dbReference type="EMBL" id="LMTZ01000066">
    <property type="protein sequence ID" value="KST68412.1"/>
    <property type="molecule type" value="Genomic_DNA"/>
</dbReference>
<dbReference type="AlphaFoldDB" id="A0A0V7ZUS9"/>
<evidence type="ECO:0000256" key="11">
    <source>
        <dbReference type="ARBA" id="ARBA00023136"/>
    </source>
</evidence>
<dbReference type="InterPro" id="IPR001915">
    <property type="entry name" value="Peptidase_M48"/>
</dbReference>
<feature type="transmembrane region" description="Helical" evidence="13">
    <location>
        <begin position="579"/>
        <end position="603"/>
    </location>
</feature>
<dbReference type="Proteomes" id="UP000053372">
    <property type="component" value="Unassembled WGS sequence"/>
</dbReference>
<feature type="region of interest" description="Disordered" evidence="12">
    <location>
        <begin position="92"/>
        <end position="112"/>
    </location>
</feature>
<proteinExistence type="predicted"/>